<evidence type="ECO:0000256" key="1">
    <source>
        <dbReference type="ARBA" id="ARBA00008950"/>
    </source>
</evidence>
<dbReference type="PANTHER" id="PTHR42850:SF2">
    <property type="entry name" value="BLL5683 PROTEIN"/>
    <property type="match status" value="1"/>
</dbReference>
<dbReference type="Proteomes" id="UP000265715">
    <property type="component" value="Unassembled WGS sequence"/>
</dbReference>
<dbReference type="Pfam" id="PF12850">
    <property type="entry name" value="Metallophos_2"/>
    <property type="match status" value="1"/>
</dbReference>
<comment type="similarity">
    <text evidence="1">Belongs to the metallophosphoesterase superfamily. YfcE family.</text>
</comment>
<keyword evidence="4" id="KW-1185">Reference proteome</keyword>
<dbReference type="OrthoDB" id="9800565at2"/>
<dbReference type="InterPro" id="IPR024654">
    <property type="entry name" value="Calcineurin-like_PHP_lpxH"/>
</dbReference>
<dbReference type="RefSeq" id="WP_119315212.1">
    <property type="nucleotide sequence ID" value="NZ_QXDL01000083.1"/>
</dbReference>
<dbReference type="InterPro" id="IPR050126">
    <property type="entry name" value="Ap4A_hydrolase"/>
</dbReference>
<feature type="domain" description="Calcineurin-like phosphoesterase" evidence="2">
    <location>
        <begin position="1"/>
        <end position="190"/>
    </location>
</feature>
<comment type="caution">
    <text evidence="3">The sequence shown here is derived from an EMBL/GenBank/DDBJ whole genome shotgun (WGS) entry which is preliminary data.</text>
</comment>
<name>A0A399EGW7_9DEIN</name>
<dbReference type="AlphaFoldDB" id="A0A399EGW7"/>
<gene>
    <name evidence="3" type="ORF">Mterra_02149</name>
</gene>
<proteinExistence type="inferred from homology"/>
<sequence length="235" mass="26069">MRLAILAEIHANLPALEAALQAARHESVDQVWAVGDLVGYGPHPRQVLRRLDKEGIPCVPGAADLKVAFAMMGMQREGVADSILAWTSEQLSKRELQFLRGLRPRQRIELIGGRLTALHGLPDDPEAKLDTEANVREIQEMFTKLRTRWGVFAGRHIPFYRRVGDGLLIDPGSVGLTLGGEPGADVLILEEDLEGKLNIRFLKVPYDFGQVIFDLTAWELPPIVAEVIRLGRYPG</sequence>
<evidence type="ECO:0000313" key="4">
    <source>
        <dbReference type="Proteomes" id="UP000265715"/>
    </source>
</evidence>
<dbReference type="PANTHER" id="PTHR42850">
    <property type="entry name" value="METALLOPHOSPHOESTERASE"/>
    <property type="match status" value="1"/>
</dbReference>
<dbReference type="PIRSF" id="PIRSF000883">
    <property type="entry name" value="Pesterase_MJ0912"/>
    <property type="match status" value="1"/>
</dbReference>
<protein>
    <submittedName>
        <fullName evidence="3">Phosphodiesterase</fullName>
    </submittedName>
</protein>
<dbReference type="GO" id="GO:0016791">
    <property type="term" value="F:phosphatase activity"/>
    <property type="evidence" value="ECO:0007669"/>
    <property type="project" value="TreeGrafter"/>
</dbReference>
<dbReference type="Gene3D" id="3.60.21.10">
    <property type="match status" value="1"/>
</dbReference>
<dbReference type="InterPro" id="IPR029052">
    <property type="entry name" value="Metallo-depent_PP-like"/>
</dbReference>
<organism evidence="3 4">
    <name type="scientific">Calidithermus terrae</name>
    <dbReference type="NCBI Taxonomy" id="1408545"/>
    <lineage>
        <taxon>Bacteria</taxon>
        <taxon>Thermotogati</taxon>
        <taxon>Deinococcota</taxon>
        <taxon>Deinococci</taxon>
        <taxon>Thermales</taxon>
        <taxon>Thermaceae</taxon>
        <taxon>Calidithermus</taxon>
    </lineage>
</organism>
<dbReference type="SUPFAM" id="SSF56300">
    <property type="entry name" value="Metallo-dependent phosphatases"/>
    <property type="match status" value="1"/>
</dbReference>
<evidence type="ECO:0000259" key="2">
    <source>
        <dbReference type="Pfam" id="PF12850"/>
    </source>
</evidence>
<reference evidence="3 4" key="1">
    <citation type="submission" date="2018-08" db="EMBL/GenBank/DDBJ databases">
        <title>Meiothermus terrae DSM 26712 genome sequencing project.</title>
        <authorList>
            <person name="Da Costa M.S."/>
            <person name="Albuquerque L."/>
            <person name="Raposo P."/>
            <person name="Froufe H.J.C."/>
            <person name="Barroso C.S."/>
            <person name="Egas C."/>
        </authorList>
    </citation>
    <scope>NUCLEOTIDE SEQUENCE [LARGE SCALE GENOMIC DNA]</scope>
    <source>
        <strain evidence="3 4">DSM 26712</strain>
    </source>
</reference>
<dbReference type="GO" id="GO:0005737">
    <property type="term" value="C:cytoplasm"/>
    <property type="evidence" value="ECO:0007669"/>
    <property type="project" value="TreeGrafter"/>
</dbReference>
<dbReference type="InterPro" id="IPR011152">
    <property type="entry name" value="Pesterase_MJ0912"/>
</dbReference>
<accession>A0A399EGW7</accession>
<dbReference type="EMBL" id="QXDL01000083">
    <property type="protein sequence ID" value="RIH83867.1"/>
    <property type="molecule type" value="Genomic_DNA"/>
</dbReference>
<evidence type="ECO:0000313" key="3">
    <source>
        <dbReference type="EMBL" id="RIH83867.1"/>
    </source>
</evidence>